<evidence type="ECO:0000313" key="2">
    <source>
        <dbReference type="Proteomes" id="UP000823775"/>
    </source>
</evidence>
<sequence>MVDFMLIQEESQRIHGASSSHSGILGHSLLDNDSSGPISVNASNMRSGGKKNFNANLYCDNCKLTSYTREICYKLVRYPAHYKFNNNKKKGPYNGPNAMAHSVNMTMGCEMQNTSHMPIRGFVGTSPLVNHQNRYIHPMSTPGFVENPMIANHQNGYGFVASPIVGHHNGYGFAPAPTFSNHQMDR</sequence>
<evidence type="ECO:0000313" key="1">
    <source>
        <dbReference type="EMBL" id="MCE3052402.1"/>
    </source>
</evidence>
<reference evidence="1 2" key="1">
    <citation type="journal article" date="2021" name="BMC Genomics">
        <title>Datura genome reveals duplications of psychoactive alkaloid biosynthetic genes and high mutation rate following tissue culture.</title>
        <authorList>
            <person name="Rajewski A."/>
            <person name="Carter-House D."/>
            <person name="Stajich J."/>
            <person name="Litt A."/>
        </authorList>
    </citation>
    <scope>NUCLEOTIDE SEQUENCE [LARGE SCALE GENOMIC DNA]</scope>
    <source>
        <strain evidence="1">AR-01</strain>
    </source>
</reference>
<dbReference type="PANTHER" id="PTHR34222">
    <property type="entry name" value="GAG_PRE-INTEGRS DOMAIN-CONTAINING PROTEIN"/>
    <property type="match status" value="1"/>
</dbReference>
<comment type="caution">
    <text evidence="1">The sequence shown here is derived from an EMBL/GenBank/DDBJ whole genome shotgun (WGS) entry which is preliminary data.</text>
</comment>
<dbReference type="EMBL" id="JACEIK010009547">
    <property type="protein sequence ID" value="MCE3052402.1"/>
    <property type="molecule type" value="Genomic_DNA"/>
</dbReference>
<keyword evidence="2" id="KW-1185">Reference proteome</keyword>
<dbReference type="Proteomes" id="UP000823775">
    <property type="component" value="Unassembled WGS sequence"/>
</dbReference>
<dbReference type="PANTHER" id="PTHR34222:SF82">
    <property type="entry name" value="CCHC-TYPE DOMAIN-CONTAINING PROTEIN"/>
    <property type="match status" value="1"/>
</dbReference>
<protein>
    <submittedName>
        <fullName evidence="1">Uncharacterized protein</fullName>
    </submittedName>
</protein>
<name>A0ABS8WRF0_DATST</name>
<proteinExistence type="predicted"/>
<accession>A0ABS8WRF0</accession>
<organism evidence="1 2">
    <name type="scientific">Datura stramonium</name>
    <name type="common">Jimsonweed</name>
    <name type="synonym">Common thornapple</name>
    <dbReference type="NCBI Taxonomy" id="4076"/>
    <lineage>
        <taxon>Eukaryota</taxon>
        <taxon>Viridiplantae</taxon>
        <taxon>Streptophyta</taxon>
        <taxon>Embryophyta</taxon>
        <taxon>Tracheophyta</taxon>
        <taxon>Spermatophyta</taxon>
        <taxon>Magnoliopsida</taxon>
        <taxon>eudicotyledons</taxon>
        <taxon>Gunneridae</taxon>
        <taxon>Pentapetalae</taxon>
        <taxon>asterids</taxon>
        <taxon>lamiids</taxon>
        <taxon>Solanales</taxon>
        <taxon>Solanaceae</taxon>
        <taxon>Solanoideae</taxon>
        <taxon>Datureae</taxon>
        <taxon>Datura</taxon>
    </lineage>
</organism>
<gene>
    <name evidence="1" type="ORF">HAX54_052527</name>
</gene>